<evidence type="ECO:0000313" key="1">
    <source>
        <dbReference type="EMBL" id="KYF57093.1"/>
    </source>
</evidence>
<reference evidence="1 2" key="1">
    <citation type="submission" date="2014-02" db="EMBL/GenBank/DDBJ databases">
        <title>The small core and large imbalanced accessory genome model reveals a collaborative survival strategy of Sorangium cellulosum strains in nature.</title>
        <authorList>
            <person name="Han K."/>
            <person name="Peng R."/>
            <person name="Blom J."/>
            <person name="Li Y.-Z."/>
        </authorList>
    </citation>
    <scope>NUCLEOTIDE SEQUENCE [LARGE SCALE GENOMIC DNA]</scope>
    <source>
        <strain evidence="1 2">So0157-25</strain>
    </source>
</reference>
<accession>A0A150PN67</accession>
<dbReference type="Proteomes" id="UP000075420">
    <property type="component" value="Unassembled WGS sequence"/>
</dbReference>
<dbReference type="AlphaFoldDB" id="A0A150PN67"/>
<protein>
    <submittedName>
        <fullName evidence="1">Uncharacterized protein</fullName>
    </submittedName>
</protein>
<organism evidence="1 2">
    <name type="scientific">Sorangium cellulosum</name>
    <name type="common">Polyangium cellulosum</name>
    <dbReference type="NCBI Taxonomy" id="56"/>
    <lineage>
        <taxon>Bacteria</taxon>
        <taxon>Pseudomonadati</taxon>
        <taxon>Myxococcota</taxon>
        <taxon>Polyangia</taxon>
        <taxon>Polyangiales</taxon>
        <taxon>Polyangiaceae</taxon>
        <taxon>Sorangium</taxon>
    </lineage>
</organism>
<proteinExistence type="predicted"/>
<gene>
    <name evidence="1" type="ORF">BE08_28390</name>
</gene>
<comment type="caution">
    <text evidence="1">The sequence shown here is derived from an EMBL/GenBank/DDBJ whole genome shotgun (WGS) entry which is preliminary data.</text>
</comment>
<dbReference type="EMBL" id="JELY01001044">
    <property type="protein sequence ID" value="KYF57093.1"/>
    <property type="molecule type" value="Genomic_DNA"/>
</dbReference>
<sequence>MTDEGEGSVNASPGLAARLCALALLTASGGLLASACADNESSLFVRQRMAWTGSGGSCTVSCSPTEPSWSGDAVDSAYVGSHSATLLVGNQIVQRGDPDVLRTETSRIQLYEAEVRVFDTQGNPVNEGYVVPIHGVVDPGTGSNAGYNCTEVLLLDGATMDTLRGQAIELRRDIEVLATVLVRGRTLGGQEVEAAEWSYPVRVCFGCSPCVDTNPPDCCYGRPHPDCEDLEDVELSCPGLRGPQDCRSLGQTCAEHLAEARR</sequence>
<name>A0A150PN67_SORCE</name>
<evidence type="ECO:0000313" key="2">
    <source>
        <dbReference type="Proteomes" id="UP000075420"/>
    </source>
</evidence>